<evidence type="ECO:0000313" key="6">
    <source>
        <dbReference type="Proteomes" id="UP001597371"/>
    </source>
</evidence>
<dbReference type="PANTHER" id="PTHR43179:SF12">
    <property type="entry name" value="GALACTOFURANOSYLTRANSFERASE GLFT2"/>
    <property type="match status" value="1"/>
</dbReference>
<dbReference type="EC" id="2.4.-.-" evidence="5"/>
<evidence type="ECO:0000256" key="1">
    <source>
        <dbReference type="ARBA" id="ARBA00006739"/>
    </source>
</evidence>
<comment type="caution">
    <text evidence="5">The sequence shown here is derived from an EMBL/GenBank/DDBJ whole genome shotgun (WGS) entry which is preliminary data.</text>
</comment>
<evidence type="ECO:0000256" key="3">
    <source>
        <dbReference type="ARBA" id="ARBA00022679"/>
    </source>
</evidence>
<dbReference type="Gene3D" id="3.90.550.10">
    <property type="entry name" value="Spore Coat Polysaccharide Biosynthesis Protein SpsA, Chain A"/>
    <property type="match status" value="1"/>
</dbReference>
<proteinExistence type="inferred from homology"/>
<evidence type="ECO:0000313" key="5">
    <source>
        <dbReference type="EMBL" id="MFD2237514.1"/>
    </source>
</evidence>
<dbReference type="RefSeq" id="WP_209737654.1">
    <property type="nucleotide sequence ID" value="NZ_CP072611.1"/>
</dbReference>
<dbReference type="GO" id="GO:0016757">
    <property type="term" value="F:glycosyltransferase activity"/>
    <property type="evidence" value="ECO:0007669"/>
    <property type="project" value="UniProtKB-KW"/>
</dbReference>
<organism evidence="5 6">
    <name type="scientific">Aureimonas populi</name>
    <dbReference type="NCBI Taxonomy" id="1701758"/>
    <lineage>
        <taxon>Bacteria</taxon>
        <taxon>Pseudomonadati</taxon>
        <taxon>Pseudomonadota</taxon>
        <taxon>Alphaproteobacteria</taxon>
        <taxon>Hyphomicrobiales</taxon>
        <taxon>Aurantimonadaceae</taxon>
        <taxon>Aureimonas</taxon>
    </lineage>
</organism>
<gene>
    <name evidence="5" type="ORF">ACFSKQ_08555</name>
</gene>
<keyword evidence="3 5" id="KW-0808">Transferase</keyword>
<dbReference type="InterPro" id="IPR001173">
    <property type="entry name" value="Glyco_trans_2-like"/>
</dbReference>
<keyword evidence="6" id="KW-1185">Reference proteome</keyword>
<dbReference type="InterPro" id="IPR029044">
    <property type="entry name" value="Nucleotide-diphossugar_trans"/>
</dbReference>
<dbReference type="PANTHER" id="PTHR43179">
    <property type="entry name" value="RHAMNOSYLTRANSFERASE WBBL"/>
    <property type="match status" value="1"/>
</dbReference>
<protein>
    <submittedName>
        <fullName evidence="5">Glycosyltransferase family 2 protein</fullName>
        <ecNumber evidence="5">2.4.-.-</ecNumber>
    </submittedName>
</protein>
<keyword evidence="2 5" id="KW-0328">Glycosyltransferase</keyword>
<dbReference type="Proteomes" id="UP001597371">
    <property type="component" value="Unassembled WGS sequence"/>
</dbReference>
<evidence type="ECO:0000256" key="2">
    <source>
        <dbReference type="ARBA" id="ARBA00022676"/>
    </source>
</evidence>
<accession>A0ABW5CJW2</accession>
<dbReference type="EMBL" id="JBHUIJ010000009">
    <property type="protein sequence ID" value="MFD2237514.1"/>
    <property type="molecule type" value="Genomic_DNA"/>
</dbReference>
<reference evidence="6" key="1">
    <citation type="journal article" date="2019" name="Int. J. Syst. Evol. Microbiol.">
        <title>The Global Catalogue of Microorganisms (GCM) 10K type strain sequencing project: providing services to taxonomists for standard genome sequencing and annotation.</title>
        <authorList>
            <consortium name="The Broad Institute Genomics Platform"/>
            <consortium name="The Broad Institute Genome Sequencing Center for Infectious Disease"/>
            <person name="Wu L."/>
            <person name="Ma J."/>
        </authorList>
    </citation>
    <scope>NUCLEOTIDE SEQUENCE [LARGE SCALE GENOMIC DNA]</scope>
    <source>
        <strain evidence="6">ZS-35-S2</strain>
    </source>
</reference>
<feature type="domain" description="Glycosyltransferase 2-like" evidence="4">
    <location>
        <begin position="17"/>
        <end position="179"/>
    </location>
</feature>
<dbReference type="Pfam" id="PF00535">
    <property type="entry name" value="Glycos_transf_2"/>
    <property type="match status" value="1"/>
</dbReference>
<dbReference type="SUPFAM" id="SSF53448">
    <property type="entry name" value="Nucleotide-diphospho-sugar transferases"/>
    <property type="match status" value="1"/>
</dbReference>
<name>A0ABW5CJW2_9HYPH</name>
<comment type="similarity">
    <text evidence="1">Belongs to the glycosyltransferase 2 family.</text>
</comment>
<sequence length="351" mass="39188">MSASPSVIADTPREIDVIILSWNRADDTIETIRSALRQTGVAPRIWVVDQGSEPEQIGRIEAFAAGHANVTIQRLTYNSGVPGGRNIASFLGAAEIIVAIDNDAEFADETCLARTAERFADEPGLGVLGFRIVNHHTGALDRTSWNYPYDPDIFAERPFPATRFVGAGHAIRRAAFEAVGGYDDSLHFMEEEKDLAYRILDRGYLIAYEPAIVISHKISAEARVHWSSGRMFYMCRNVLYLDYKFNKPIRSKIRLSRIFLTKAAGQGLLASGLRGLVAGHWKGLRLLARGRRAEHLLSQKTLDYIWEHESRHYRAQPAQTSQVERVTPIAPAFARSRAALTSSAMEESHER</sequence>
<evidence type="ECO:0000259" key="4">
    <source>
        <dbReference type="Pfam" id="PF00535"/>
    </source>
</evidence>